<feature type="domain" description="HTH cro/C1-type" evidence="1">
    <location>
        <begin position="37"/>
        <end position="95"/>
    </location>
</feature>
<dbReference type="InterPro" id="IPR010982">
    <property type="entry name" value="Lambda_DNA-bd_dom_sf"/>
</dbReference>
<dbReference type="CDD" id="cd00093">
    <property type="entry name" value="HTH_XRE"/>
    <property type="match status" value="1"/>
</dbReference>
<dbReference type="Pfam" id="PF13560">
    <property type="entry name" value="HTH_31"/>
    <property type="match status" value="1"/>
</dbReference>
<gene>
    <name evidence="2" type="ORF">GCM10023307_23790</name>
</gene>
<evidence type="ECO:0000259" key="1">
    <source>
        <dbReference type="PROSITE" id="PS50943"/>
    </source>
</evidence>
<dbReference type="EMBL" id="BAABJE010000012">
    <property type="protein sequence ID" value="GAA4797171.1"/>
    <property type="molecule type" value="Genomic_DNA"/>
</dbReference>
<dbReference type="PROSITE" id="PS50943">
    <property type="entry name" value="HTH_CROC1"/>
    <property type="match status" value="1"/>
</dbReference>
<dbReference type="SUPFAM" id="SSF47413">
    <property type="entry name" value="lambda repressor-like DNA-binding domains"/>
    <property type="match status" value="1"/>
</dbReference>
<protein>
    <recommendedName>
        <fullName evidence="1">HTH cro/C1-type domain-containing protein</fullName>
    </recommendedName>
</protein>
<organism evidence="2 3">
    <name type="scientific">Lysobacter hankyongensis</name>
    <dbReference type="NCBI Taxonomy" id="1176535"/>
    <lineage>
        <taxon>Bacteria</taxon>
        <taxon>Pseudomonadati</taxon>
        <taxon>Pseudomonadota</taxon>
        <taxon>Gammaproteobacteria</taxon>
        <taxon>Lysobacterales</taxon>
        <taxon>Lysobacteraceae</taxon>
        <taxon>Lysobacter</taxon>
    </lineage>
</organism>
<evidence type="ECO:0000313" key="2">
    <source>
        <dbReference type="EMBL" id="GAA4797171.1"/>
    </source>
</evidence>
<dbReference type="InterPro" id="IPR001387">
    <property type="entry name" value="Cro/C1-type_HTH"/>
</dbReference>
<dbReference type="RefSeq" id="WP_345303555.1">
    <property type="nucleotide sequence ID" value="NZ_BAABJE010000012.1"/>
</dbReference>
<name>A0ABP9BLN5_9GAMM</name>
<keyword evidence="3" id="KW-1185">Reference proteome</keyword>
<evidence type="ECO:0000313" key="3">
    <source>
        <dbReference type="Proteomes" id="UP001499959"/>
    </source>
</evidence>
<comment type="caution">
    <text evidence="2">The sequence shown here is derived from an EMBL/GenBank/DDBJ whole genome shotgun (WGS) entry which is preliminary data.</text>
</comment>
<dbReference type="Proteomes" id="UP001499959">
    <property type="component" value="Unassembled WGS sequence"/>
</dbReference>
<proteinExistence type="predicted"/>
<sequence length="101" mass="11490">MNDSTRPNDAASIDAADRFIAKNAPKPGSVLLDGAELRRLRHARLMSQQELADHCEDRRYRVSLPTIKRAELGRRVRFRVARELARCFDVPVLQILRAIPA</sequence>
<dbReference type="Gene3D" id="1.10.260.40">
    <property type="entry name" value="lambda repressor-like DNA-binding domains"/>
    <property type="match status" value="1"/>
</dbReference>
<accession>A0ABP9BLN5</accession>
<reference evidence="3" key="1">
    <citation type="journal article" date="2019" name="Int. J. Syst. Evol. Microbiol.">
        <title>The Global Catalogue of Microorganisms (GCM) 10K type strain sequencing project: providing services to taxonomists for standard genome sequencing and annotation.</title>
        <authorList>
            <consortium name="The Broad Institute Genomics Platform"/>
            <consortium name="The Broad Institute Genome Sequencing Center for Infectious Disease"/>
            <person name="Wu L."/>
            <person name="Ma J."/>
        </authorList>
    </citation>
    <scope>NUCLEOTIDE SEQUENCE [LARGE SCALE GENOMIC DNA]</scope>
    <source>
        <strain evidence="3">JCM 18204</strain>
    </source>
</reference>